<keyword evidence="4" id="KW-0808">Transferase</keyword>
<dbReference type="EMBL" id="CP121106">
    <property type="protein sequence ID" value="WFL75976.1"/>
    <property type="molecule type" value="Genomic_DNA"/>
</dbReference>
<accession>A0ABY8FRE7</accession>
<evidence type="ECO:0000259" key="6">
    <source>
        <dbReference type="Pfam" id="PF04101"/>
    </source>
</evidence>
<evidence type="ECO:0000256" key="1">
    <source>
        <dbReference type="ARBA" id="ARBA00004240"/>
    </source>
</evidence>
<evidence type="ECO:0000256" key="4">
    <source>
        <dbReference type="ARBA" id="ARBA00022679"/>
    </source>
</evidence>
<protein>
    <submittedName>
        <fullName evidence="7">Glycosyltransferase</fullName>
    </submittedName>
</protein>
<dbReference type="Proteomes" id="UP001215827">
    <property type="component" value="Chromosome"/>
</dbReference>
<proteinExistence type="inferred from homology"/>
<dbReference type="InterPro" id="IPR007235">
    <property type="entry name" value="Glyco_trans_28_C"/>
</dbReference>
<comment type="similarity">
    <text evidence="2">Belongs to the glycosyltransferase 28 family.</text>
</comment>
<gene>
    <name evidence="7" type="ORF">P7228_08120</name>
</gene>
<dbReference type="InterPro" id="IPR039042">
    <property type="entry name" value="Alg13-like"/>
</dbReference>
<dbReference type="PANTHER" id="PTHR12867">
    <property type="entry name" value="GLYCOSYL TRANSFERASE-RELATED"/>
    <property type="match status" value="1"/>
</dbReference>
<dbReference type="Pfam" id="PF04101">
    <property type="entry name" value="Glyco_tran_28_C"/>
    <property type="match status" value="1"/>
</dbReference>
<evidence type="ECO:0000256" key="5">
    <source>
        <dbReference type="ARBA" id="ARBA00022824"/>
    </source>
</evidence>
<keyword evidence="3" id="KW-0328">Glycosyltransferase</keyword>
<dbReference type="PANTHER" id="PTHR12867:SF6">
    <property type="entry name" value="N-ACETYLGLUCOSAMINYLDIPHOSPHODOLICHOL N-ACETYLGLUCOSAMINYLTRANSFERASE"/>
    <property type="match status" value="1"/>
</dbReference>
<keyword evidence="8" id="KW-1185">Reference proteome</keyword>
<evidence type="ECO:0000313" key="8">
    <source>
        <dbReference type="Proteomes" id="UP001215827"/>
    </source>
</evidence>
<feature type="domain" description="Glycosyl transferase family 28 C-terminal" evidence="6">
    <location>
        <begin position="1"/>
        <end position="111"/>
    </location>
</feature>
<keyword evidence="5" id="KW-0256">Endoplasmic reticulum</keyword>
<name>A0ABY8FRE7_9SPHN</name>
<evidence type="ECO:0000256" key="2">
    <source>
        <dbReference type="ARBA" id="ARBA00006962"/>
    </source>
</evidence>
<sequence length="161" mass="17620">MILVTVGTQLGFDRLIRAMDAIQPGIGIEFVAQIGRGRFIPRRMDWAKTYSPADFEALTRRAALIVSHAGIGSVLAARRLGKPIVLLPRRATLREHRSDHQLATARQLADRKGIFVAIDERELPGAIARGLACGEVEHGHPPELLRLQAAVSGFIGFGELR</sequence>
<dbReference type="SUPFAM" id="SSF53756">
    <property type="entry name" value="UDP-Glycosyltransferase/glycogen phosphorylase"/>
    <property type="match status" value="1"/>
</dbReference>
<evidence type="ECO:0000313" key="7">
    <source>
        <dbReference type="EMBL" id="WFL75976.1"/>
    </source>
</evidence>
<organism evidence="7 8">
    <name type="scientific">Altererythrobacter arenosus</name>
    <dbReference type="NCBI Taxonomy" id="3032592"/>
    <lineage>
        <taxon>Bacteria</taxon>
        <taxon>Pseudomonadati</taxon>
        <taxon>Pseudomonadota</taxon>
        <taxon>Alphaproteobacteria</taxon>
        <taxon>Sphingomonadales</taxon>
        <taxon>Erythrobacteraceae</taxon>
        <taxon>Altererythrobacter</taxon>
    </lineage>
</organism>
<reference evidence="7 8" key="1">
    <citation type="submission" date="2023-03" db="EMBL/GenBank/DDBJ databases">
        <title>Altererythrobacter sp. CAU 1644 isolated from sand.</title>
        <authorList>
            <person name="Kim W."/>
        </authorList>
    </citation>
    <scope>NUCLEOTIDE SEQUENCE [LARGE SCALE GENOMIC DNA]</scope>
    <source>
        <strain evidence="7 8">CAU 1644</strain>
    </source>
</reference>
<comment type="subcellular location">
    <subcellularLocation>
        <location evidence="1">Endoplasmic reticulum</location>
    </subcellularLocation>
</comment>
<dbReference type="RefSeq" id="WP_278014744.1">
    <property type="nucleotide sequence ID" value="NZ_CP121106.1"/>
</dbReference>
<dbReference type="Gene3D" id="3.40.50.2000">
    <property type="entry name" value="Glycogen Phosphorylase B"/>
    <property type="match status" value="1"/>
</dbReference>
<evidence type="ECO:0000256" key="3">
    <source>
        <dbReference type="ARBA" id="ARBA00022676"/>
    </source>
</evidence>